<comment type="pathway">
    <text evidence="3">Cofactor biosynthesis; tetrahydrofolate biosynthesis; 7,8-dihydrofolate from 2-amino-4-hydroxy-6-hydroxymethyl-7,8-dihydropteridine diphosphate and 4-aminobenzoate: step 1/2.</text>
</comment>
<comment type="cofactor">
    <cofactor evidence="2">
        <name>Mg(2+)</name>
        <dbReference type="ChEBI" id="CHEBI:18420"/>
    </cofactor>
</comment>
<dbReference type="InterPro" id="IPR006390">
    <property type="entry name" value="DHP_synth_dom"/>
</dbReference>
<evidence type="ECO:0000256" key="8">
    <source>
        <dbReference type="ARBA" id="ARBA00022842"/>
    </source>
</evidence>
<dbReference type="PANTHER" id="PTHR20941">
    <property type="entry name" value="FOLATE SYNTHESIS PROTEINS"/>
    <property type="match status" value="1"/>
</dbReference>
<evidence type="ECO:0000256" key="1">
    <source>
        <dbReference type="ARBA" id="ARBA00000012"/>
    </source>
</evidence>
<dbReference type="Gene3D" id="3.20.20.20">
    <property type="entry name" value="Dihydropteroate synthase-like"/>
    <property type="match status" value="1"/>
</dbReference>
<name>A0A411YL55_9ACTN</name>
<evidence type="ECO:0000256" key="4">
    <source>
        <dbReference type="ARBA" id="ARBA00009503"/>
    </source>
</evidence>
<dbReference type="KEGG" id="erz:ER308_06790"/>
<keyword evidence="6 11" id="KW-0808">Transferase</keyword>
<dbReference type="GO" id="GO:0046654">
    <property type="term" value="P:tetrahydrofolate biosynthetic process"/>
    <property type="evidence" value="ECO:0007669"/>
    <property type="project" value="TreeGrafter"/>
</dbReference>
<dbReference type="GO" id="GO:0004156">
    <property type="term" value="F:dihydropteroate synthase activity"/>
    <property type="evidence" value="ECO:0007669"/>
    <property type="project" value="UniProtKB-EC"/>
</dbReference>
<dbReference type="GO" id="GO:0005829">
    <property type="term" value="C:cytosol"/>
    <property type="evidence" value="ECO:0007669"/>
    <property type="project" value="TreeGrafter"/>
</dbReference>
<reference evidence="11 12" key="1">
    <citation type="submission" date="2019-01" db="EMBL/GenBank/DDBJ databases">
        <title>Egibacter rhizosphaerae EGI 80759T.</title>
        <authorList>
            <person name="Chen D.-D."/>
            <person name="Tian Y."/>
            <person name="Jiao J.-Y."/>
            <person name="Zhang X.-T."/>
            <person name="Zhang Y.-G."/>
            <person name="Zhang Y."/>
            <person name="Xiao M."/>
            <person name="Shu W.-S."/>
            <person name="Li W.-J."/>
        </authorList>
    </citation>
    <scope>NUCLEOTIDE SEQUENCE [LARGE SCALE GENOMIC DNA]</scope>
    <source>
        <strain evidence="11 12">EGI 80759</strain>
    </source>
</reference>
<organism evidence="11 12">
    <name type="scientific">Egibacter rhizosphaerae</name>
    <dbReference type="NCBI Taxonomy" id="1670831"/>
    <lineage>
        <taxon>Bacteria</taxon>
        <taxon>Bacillati</taxon>
        <taxon>Actinomycetota</taxon>
        <taxon>Nitriliruptoria</taxon>
        <taxon>Egibacterales</taxon>
        <taxon>Egibacteraceae</taxon>
        <taxon>Egibacter</taxon>
    </lineage>
</organism>
<comment type="catalytic activity">
    <reaction evidence="1">
        <text>(7,8-dihydropterin-6-yl)methyl diphosphate + 4-aminobenzoate = 7,8-dihydropteroate + diphosphate</text>
        <dbReference type="Rhea" id="RHEA:19949"/>
        <dbReference type="ChEBI" id="CHEBI:17836"/>
        <dbReference type="ChEBI" id="CHEBI:17839"/>
        <dbReference type="ChEBI" id="CHEBI:33019"/>
        <dbReference type="ChEBI" id="CHEBI:72950"/>
        <dbReference type="EC" id="2.5.1.15"/>
    </reaction>
</comment>
<accession>A0A411YL55</accession>
<evidence type="ECO:0000256" key="2">
    <source>
        <dbReference type="ARBA" id="ARBA00001946"/>
    </source>
</evidence>
<keyword evidence="8" id="KW-0460">Magnesium</keyword>
<dbReference type="AlphaFoldDB" id="A0A411YL55"/>
<dbReference type="InterPro" id="IPR011005">
    <property type="entry name" value="Dihydropteroate_synth-like_sf"/>
</dbReference>
<dbReference type="Proteomes" id="UP000291469">
    <property type="component" value="Chromosome"/>
</dbReference>
<evidence type="ECO:0000259" key="10">
    <source>
        <dbReference type="PROSITE" id="PS50972"/>
    </source>
</evidence>
<dbReference type="PROSITE" id="PS00793">
    <property type="entry name" value="DHPS_2"/>
    <property type="match status" value="1"/>
</dbReference>
<feature type="domain" description="Pterin-binding" evidence="10">
    <location>
        <begin position="1"/>
        <end position="257"/>
    </location>
</feature>
<evidence type="ECO:0000256" key="7">
    <source>
        <dbReference type="ARBA" id="ARBA00022723"/>
    </source>
</evidence>
<evidence type="ECO:0000256" key="9">
    <source>
        <dbReference type="ARBA" id="ARBA00022909"/>
    </source>
</evidence>
<dbReference type="PANTHER" id="PTHR20941:SF1">
    <property type="entry name" value="FOLIC ACID SYNTHESIS PROTEIN FOL1"/>
    <property type="match status" value="1"/>
</dbReference>
<dbReference type="OrthoDB" id="9811744at2"/>
<keyword evidence="12" id="KW-1185">Reference proteome</keyword>
<keyword evidence="7" id="KW-0479">Metal-binding</keyword>
<gene>
    <name evidence="11" type="primary">folP</name>
    <name evidence="11" type="ORF">ER308_06790</name>
</gene>
<sequence>MGIVNVTPDSFFDGGVVYPGNHPDAAVRLARRLAAEGAAIIDVGGESTRPGADPVDEAEELARVVPVIEALAAANAPEPKPVVSIDTMKPEVARQAVAAGAQLVNDVSGGPPELLEVVARTGVGYVFMHRRGTPKDMQQHVDYGDVVGDVFDALTDGLRRCVAAGIPESRIAVDPGIGFAKTVAQNCALLRAVPELRSLGRPVVVGASRKSFLGKLLDGESTADRLEGSLACAALATADRAGVLRVHDVAETARAVRVARAIAAADDAVVRA</sequence>
<dbReference type="CDD" id="cd00739">
    <property type="entry name" value="DHPS"/>
    <property type="match status" value="1"/>
</dbReference>
<dbReference type="GO" id="GO:0046656">
    <property type="term" value="P:folic acid biosynthetic process"/>
    <property type="evidence" value="ECO:0007669"/>
    <property type="project" value="UniProtKB-KW"/>
</dbReference>
<proteinExistence type="inferred from homology"/>
<dbReference type="NCBIfam" id="TIGR01496">
    <property type="entry name" value="DHPS"/>
    <property type="match status" value="1"/>
</dbReference>
<evidence type="ECO:0000256" key="5">
    <source>
        <dbReference type="ARBA" id="ARBA00012458"/>
    </source>
</evidence>
<dbReference type="EMBL" id="CP036402">
    <property type="protein sequence ID" value="QBI21948.1"/>
    <property type="molecule type" value="Genomic_DNA"/>
</dbReference>
<dbReference type="InterPro" id="IPR000489">
    <property type="entry name" value="Pterin-binding_dom"/>
</dbReference>
<dbReference type="PROSITE" id="PS50972">
    <property type="entry name" value="PTERIN_BINDING"/>
    <property type="match status" value="1"/>
</dbReference>
<dbReference type="InterPro" id="IPR045031">
    <property type="entry name" value="DHP_synth-like"/>
</dbReference>
<keyword evidence="9" id="KW-0289">Folate biosynthesis</keyword>
<evidence type="ECO:0000313" key="11">
    <source>
        <dbReference type="EMBL" id="QBI21948.1"/>
    </source>
</evidence>
<comment type="similarity">
    <text evidence="4">Belongs to the DHPS family.</text>
</comment>
<dbReference type="SUPFAM" id="SSF51717">
    <property type="entry name" value="Dihydropteroate synthetase-like"/>
    <property type="match status" value="1"/>
</dbReference>
<evidence type="ECO:0000256" key="3">
    <source>
        <dbReference type="ARBA" id="ARBA00004763"/>
    </source>
</evidence>
<protein>
    <recommendedName>
        <fullName evidence="5">dihydropteroate synthase</fullName>
        <ecNumber evidence="5">2.5.1.15</ecNumber>
    </recommendedName>
</protein>
<evidence type="ECO:0000256" key="6">
    <source>
        <dbReference type="ARBA" id="ARBA00022679"/>
    </source>
</evidence>
<evidence type="ECO:0000313" key="12">
    <source>
        <dbReference type="Proteomes" id="UP000291469"/>
    </source>
</evidence>
<dbReference type="GO" id="GO:0046872">
    <property type="term" value="F:metal ion binding"/>
    <property type="evidence" value="ECO:0007669"/>
    <property type="project" value="UniProtKB-KW"/>
</dbReference>
<dbReference type="EC" id="2.5.1.15" evidence="5"/>
<dbReference type="Pfam" id="PF00809">
    <property type="entry name" value="Pterin_bind"/>
    <property type="match status" value="1"/>
</dbReference>